<accession>A0A0E1WA72</accession>
<dbReference type="InterPro" id="IPR045351">
    <property type="entry name" value="DUF6531"/>
</dbReference>
<dbReference type="HOGENOM" id="CLU_001218_1_6_4"/>
<dbReference type="Pfam" id="PF25023">
    <property type="entry name" value="TEN_YD-shell"/>
    <property type="match status" value="1"/>
</dbReference>
<sequence length="1593" mass="176278">MALPAVKHLDPVVGVDVHAVIVAPEPAPIYLPHPHVGFVLDLREYIDAALGVIGSIVFTFVEEEAIDYLQDNPDVANELDHALKSAATDLQQADAELMRNPLIAGGVKFSKAAGSVAGDIASSAGDIANAAGAGVGMGSVAGRPIFINGFLRATAGTHSFHVPGLHFPLGESFAPPPAELPSNDAESYMGSRTVLANNDPLSFMALPAMSCWSIGLEPPPHNGAHTERTALSMPSSVMLPIPVGRPVLVGGPPIMNMAALASSLFKAFRGSKWARALADKLNLKPGFLRCTVLGADPVDMITGEVVMQQHDFTVSGRLPLVWDRHYTSHDMRRGAVGVGWQTPADIRLELMRHEGSVGVAAYFPGHATAFDAMPDAAGWPARVYDWQHGHALYRQDDCLLLRTRAGIEYAFALPMHWQYALEKLRDDATLALPVGRMADRNGNAWVFERRLDGSLARLVEWKGEEATGRVIECEAATGSRAGSHADLLTALTLIDSGGRAHPLVGYAHDRNGDLVAALNAMSQPHHFAYTDGHRMVRHTSARGVSFYYNHQQHDDGVWRVDHAWGDKGLLDYRFVYDIERRETRITDSLGHSTILQANERGMPVARINPLGGVWSYRYDAQGRASAETDPAGRVTTWEYDAYGNLLAQTLPDGSAVRAEYNADHKPVQVTDTSGRQRQYAWDERNNLLGQISPTQASSQYGYDAHGQVVSHTGPCGAVTRFLYDHDGNLAEIVNALGHCTRYTYDARANVIETVSALGQVSRYEYDRNGNLTRAIEPGEREISCSYDADGNLVRYRDPNGHVTQLEYSPLSQITKRLLPGGGVVEYRYDTEERLVGVVNERGELYLLKRNAVGQIVEEVDYWGQLRRYEYSARGDVQRSIDPLGQSIDYETDRLGRIVQKRIPDLRRPDRMRVERFEYDRGGNLVIAESPDSRVELSYDAAGRVVEERQGDEFVIATAYDAAGNRIKRQTRLNARGEIVTHTVRYGYDALDAVTSIQVDDAAPITFERDALGQIRVEHLGTELRRELSYTSEGLLAKQTLFSGTSPLFASEYAYDANGELLEKIDSRLGPERYQYDPMGRLTRHLDPAGKLHRFLYDPVGDLLTTRVGLVHQTSMSGQGPQADPWIREGEYDGCYYAYDRVGNLIRKLGADEDLTLRWDAAGQLVETVSLRPVLAKDAGHRVRIRAVYEYDAFQRRVRKVVDVKQDRHESPETLENASAPTHICRYFWDADTLIAEYGHDAEDPLLFLGDADASARPTLLHRDCVAVERPFRGNREWVYYPRTFQVLAVALCCDPHRDDPNLASISANNVTGSAPLGAADAALSLIPAVPTLSGNRTYFFENDLNGAPVRIYDDCGRIVWEARYGPHGGIASIETDVIQQPIRLQGQIFDWESGLSYNRYRYFLSSIGAFVSQDPIGLVGGVNLYRFAPNAFGWTDPLGLKKRKRKFVNGVRATIVVGNGVPQIFSSGPRGHGEQEALFDNLLDIENQDVTLKDIEGDFHDDDGDFVGPITICTKRCRSEMFWGAHIGGAASLTFPMVVGENFVRDVTIARRHFAYLADEMERIQIEESHAATRAKKQWEAITLCENGQCSHP</sequence>
<dbReference type="PANTHER" id="PTHR32305:SF15">
    <property type="entry name" value="PROTEIN RHSA-RELATED"/>
    <property type="match status" value="1"/>
</dbReference>
<feature type="domain" description="DUF6531" evidence="2">
    <location>
        <begin position="296"/>
        <end position="354"/>
    </location>
</feature>
<feature type="domain" description="Teneurin-like YD-shell" evidence="3">
    <location>
        <begin position="696"/>
        <end position="878"/>
    </location>
</feature>
<dbReference type="InterPro" id="IPR006530">
    <property type="entry name" value="YD"/>
</dbReference>
<dbReference type="Pfam" id="PF05593">
    <property type="entry name" value="RHS_repeat"/>
    <property type="match status" value="3"/>
</dbReference>
<proteinExistence type="predicted"/>
<evidence type="ECO:0000259" key="2">
    <source>
        <dbReference type="Pfam" id="PF20148"/>
    </source>
</evidence>
<dbReference type="InterPro" id="IPR056823">
    <property type="entry name" value="TEN-like_YD-shell"/>
</dbReference>
<name>A0A0E1WA72_BURPE</name>
<dbReference type="NCBIfam" id="TIGR01643">
    <property type="entry name" value="YD_repeat_2x"/>
    <property type="match status" value="11"/>
</dbReference>
<dbReference type="InterPro" id="IPR031325">
    <property type="entry name" value="RHS_repeat"/>
</dbReference>
<dbReference type="InterPro" id="IPR050708">
    <property type="entry name" value="T6SS_VgrG/RHS"/>
</dbReference>
<dbReference type="CDD" id="cd14740">
    <property type="entry name" value="PAAR_4"/>
    <property type="match status" value="2"/>
</dbReference>
<dbReference type="Pfam" id="PF20148">
    <property type="entry name" value="DUF6531"/>
    <property type="match status" value="1"/>
</dbReference>
<organism evidence="4">
    <name type="scientific">Burkholderia pseudomallei 1710a</name>
    <dbReference type="NCBI Taxonomy" id="320371"/>
    <lineage>
        <taxon>Bacteria</taxon>
        <taxon>Pseudomonadati</taxon>
        <taxon>Pseudomonadota</taxon>
        <taxon>Betaproteobacteria</taxon>
        <taxon>Burkholderiales</taxon>
        <taxon>Burkholderiaceae</taxon>
        <taxon>Burkholderia</taxon>
        <taxon>pseudomallei group</taxon>
    </lineage>
</organism>
<keyword evidence="1" id="KW-0677">Repeat</keyword>
<dbReference type="InterPro" id="IPR022385">
    <property type="entry name" value="Rhs_assc_core"/>
</dbReference>
<evidence type="ECO:0000256" key="1">
    <source>
        <dbReference type="ARBA" id="ARBA00022737"/>
    </source>
</evidence>
<gene>
    <name evidence="4" type="ORF">BURPS1710A_2405</name>
</gene>
<evidence type="ECO:0000259" key="3">
    <source>
        <dbReference type="Pfam" id="PF25023"/>
    </source>
</evidence>
<dbReference type="EMBL" id="CM000832">
    <property type="protein sequence ID" value="EET10098.1"/>
    <property type="molecule type" value="Genomic_DNA"/>
</dbReference>
<dbReference type="Gene3D" id="2.180.10.10">
    <property type="entry name" value="RHS repeat-associated core"/>
    <property type="match status" value="2"/>
</dbReference>
<dbReference type="RefSeq" id="WP_004526962.1">
    <property type="nucleotide sequence ID" value="NZ_CM000832.1"/>
</dbReference>
<reference evidence="4" key="1">
    <citation type="submission" date="2009-05" db="EMBL/GenBank/DDBJ databases">
        <authorList>
            <person name="Harkins D.M."/>
            <person name="DeShazer D."/>
            <person name="Woods D.E."/>
            <person name="Brinkac L.M."/>
            <person name="Brown K.A."/>
            <person name="Hung G.C."/>
            <person name="Tuanyok A."/>
            <person name="Zhang B."/>
            <person name="Nierman W.C."/>
        </authorList>
    </citation>
    <scope>NUCLEOTIDE SEQUENCE [LARGE SCALE GENOMIC DNA]</scope>
    <source>
        <strain evidence="4">1710a</strain>
    </source>
</reference>
<dbReference type="NCBIfam" id="TIGR03696">
    <property type="entry name" value="Rhs_assc_core"/>
    <property type="match status" value="1"/>
</dbReference>
<dbReference type="PANTHER" id="PTHR32305">
    <property type="match status" value="1"/>
</dbReference>
<protein>
    <submittedName>
        <fullName evidence="4">YD repeat/RHS repeat protein</fullName>
    </submittedName>
</protein>
<dbReference type="SUPFAM" id="SSF69304">
    <property type="entry name" value="Tricorn protease N-terminal domain"/>
    <property type="match status" value="1"/>
</dbReference>
<evidence type="ECO:0000313" key="4">
    <source>
        <dbReference type="EMBL" id="EET10098.1"/>
    </source>
</evidence>
<dbReference type="Proteomes" id="UP000001812">
    <property type="component" value="Chromosome I"/>
</dbReference>